<feature type="binding site" evidence="8">
    <location>
        <position position="8"/>
    </location>
    <ligand>
        <name>Mg(2+)</name>
        <dbReference type="ChEBI" id="CHEBI:18420"/>
    </ligand>
</feature>
<protein>
    <recommendedName>
        <fullName evidence="8">Holo-[acyl-carrier-protein] synthase</fullName>
        <shortName evidence="8">Holo-ACP synthase</shortName>
        <ecNumber evidence="8">2.7.8.7</ecNumber>
    </recommendedName>
    <alternativeName>
        <fullName evidence="8">4'-phosphopantetheinyl transferase AcpS</fullName>
    </alternativeName>
</protein>
<keyword evidence="8" id="KW-0963">Cytoplasm</keyword>
<proteinExistence type="inferred from homology"/>
<feature type="binding site" evidence="8">
    <location>
        <position position="60"/>
    </location>
    <ligand>
        <name>Mg(2+)</name>
        <dbReference type="ChEBI" id="CHEBI:18420"/>
    </ligand>
</feature>
<organism evidence="10 11">
    <name type="scientific">Candidatus Cohnella colombiensis</name>
    <dbReference type="NCBI Taxonomy" id="3121368"/>
    <lineage>
        <taxon>Bacteria</taxon>
        <taxon>Bacillati</taxon>
        <taxon>Bacillota</taxon>
        <taxon>Bacilli</taxon>
        <taxon>Bacillales</taxon>
        <taxon>Paenibacillaceae</taxon>
        <taxon>Cohnella</taxon>
    </lineage>
</organism>
<evidence type="ECO:0000256" key="4">
    <source>
        <dbReference type="ARBA" id="ARBA00022832"/>
    </source>
</evidence>
<accession>A0AA95EXQ4</accession>
<sequence length="130" mass="14757">MIMGVGIDLLDIQRMENILRRNSQLFLQKLLSHEEYMYAESIVSKHKFVQWIAGRYAAKEAVLKACGTGFDGRVMLYQIQISTHPSLQPSVILPSTVSEWFGHSVKCALSISYTRKTAMGIAYLEQETSR</sequence>
<dbReference type="GO" id="GO:0000287">
    <property type="term" value="F:magnesium ion binding"/>
    <property type="evidence" value="ECO:0007669"/>
    <property type="project" value="UniProtKB-UniRule"/>
</dbReference>
<comment type="similarity">
    <text evidence="8">Belongs to the P-Pant transferase superfamily. AcpS family.</text>
</comment>
<dbReference type="InterPro" id="IPR037143">
    <property type="entry name" value="4-PPantetheinyl_Trfase_dom_sf"/>
</dbReference>
<keyword evidence="7 8" id="KW-0275">Fatty acid biosynthesis</keyword>
<keyword evidence="3 8" id="KW-0479">Metal-binding</keyword>
<dbReference type="InterPro" id="IPR002582">
    <property type="entry name" value="ACPS"/>
</dbReference>
<comment type="function">
    <text evidence="8">Transfers the 4'-phosphopantetheine moiety from coenzyme A to a Ser of acyl-carrier-protein.</text>
</comment>
<evidence type="ECO:0000313" key="11">
    <source>
        <dbReference type="Proteomes" id="UP001178662"/>
    </source>
</evidence>
<comment type="cofactor">
    <cofactor evidence="8">
        <name>Mg(2+)</name>
        <dbReference type="ChEBI" id="CHEBI:18420"/>
    </cofactor>
</comment>
<keyword evidence="6 8" id="KW-0443">Lipid metabolism</keyword>
<dbReference type="SUPFAM" id="SSF56214">
    <property type="entry name" value="4'-phosphopantetheinyl transferase"/>
    <property type="match status" value="1"/>
</dbReference>
<evidence type="ECO:0000313" key="10">
    <source>
        <dbReference type="EMBL" id="WEK54692.1"/>
    </source>
</evidence>
<keyword evidence="1 8" id="KW-0444">Lipid biosynthesis</keyword>
<reference evidence="10" key="1">
    <citation type="submission" date="2023-03" db="EMBL/GenBank/DDBJ databases">
        <title>Andean soil-derived lignocellulolytic bacterial consortium as a source of novel taxa and putative plastic-active enzymes.</title>
        <authorList>
            <person name="Diaz-Garcia L."/>
            <person name="Chuvochina M."/>
            <person name="Feuerriegel G."/>
            <person name="Bunk B."/>
            <person name="Sproer C."/>
            <person name="Streit W.R."/>
            <person name="Rodriguez L.M."/>
            <person name="Overmann J."/>
            <person name="Jimenez D.J."/>
        </authorList>
    </citation>
    <scope>NUCLEOTIDE SEQUENCE</scope>
    <source>
        <strain evidence="10">MAG 2441</strain>
    </source>
</reference>
<evidence type="ECO:0000256" key="6">
    <source>
        <dbReference type="ARBA" id="ARBA00023098"/>
    </source>
</evidence>
<evidence type="ECO:0000256" key="1">
    <source>
        <dbReference type="ARBA" id="ARBA00022516"/>
    </source>
</evidence>
<gene>
    <name evidence="8 10" type="primary">acpS</name>
    <name evidence="10" type="ORF">P0Y55_01030</name>
</gene>
<keyword evidence="2 8" id="KW-0808">Transferase</keyword>
<dbReference type="InterPro" id="IPR004568">
    <property type="entry name" value="Ppantetheine-prot_Trfase_dom"/>
</dbReference>
<dbReference type="AlphaFoldDB" id="A0AA95EXQ4"/>
<comment type="catalytic activity">
    <reaction evidence="8">
        <text>apo-[ACP] + CoA = holo-[ACP] + adenosine 3',5'-bisphosphate + H(+)</text>
        <dbReference type="Rhea" id="RHEA:12068"/>
        <dbReference type="Rhea" id="RHEA-COMP:9685"/>
        <dbReference type="Rhea" id="RHEA-COMP:9690"/>
        <dbReference type="ChEBI" id="CHEBI:15378"/>
        <dbReference type="ChEBI" id="CHEBI:29999"/>
        <dbReference type="ChEBI" id="CHEBI:57287"/>
        <dbReference type="ChEBI" id="CHEBI:58343"/>
        <dbReference type="ChEBI" id="CHEBI:64479"/>
        <dbReference type="EC" id="2.7.8.7"/>
    </reaction>
</comment>
<evidence type="ECO:0000256" key="8">
    <source>
        <dbReference type="HAMAP-Rule" id="MF_00101"/>
    </source>
</evidence>
<dbReference type="NCBIfam" id="TIGR00516">
    <property type="entry name" value="acpS"/>
    <property type="match status" value="1"/>
</dbReference>
<dbReference type="GO" id="GO:0005737">
    <property type="term" value="C:cytoplasm"/>
    <property type="evidence" value="ECO:0007669"/>
    <property type="project" value="UniProtKB-SubCell"/>
</dbReference>
<evidence type="ECO:0000259" key="9">
    <source>
        <dbReference type="Pfam" id="PF01648"/>
    </source>
</evidence>
<dbReference type="Proteomes" id="UP001178662">
    <property type="component" value="Chromosome"/>
</dbReference>
<dbReference type="EC" id="2.7.8.7" evidence="8"/>
<dbReference type="Gene3D" id="3.90.470.20">
    <property type="entry name" value="4'-phosphopantetheinyl transferase domain"/>
    <property type="match status" value="1"/>
</dbReference>
<evidence type="ECO:0000256" key="5">
    <source>
        <dbReference type="ARBA" id="ARBA00022842"/>
    </source>
</evidence>
<dbReference type="NCBIfam" id="TIGR00556">
    <property type="entry name" value="pantethn_trn"/>
    <property type="match status" value="1"/>
</dbReference>
<dbReference type="GO" id="GO:0006633">
    <property type="term" value="P:fatty acid biosynthetic process"/>
    <property type="evidence" value="ECO:0007669"/>
    <property type="project" value="UniProtKB-UniRule"/>
</dbReference>
<name>A0AA95EXQ4_9BACL</name>
<dbReference type="Pfam" id="PF01648">
    <property type="entry name" value="ACPS"/>
    <property type="match status" value="1"/>
</dbReference>
<dbReference type="EMBL" id="CP119317">
    <property type="protein sequence ID" value="WEK54692.1"/>
    <property type="molecule type" value="Genomic_DNA"/>
</dbReference>
<comment type="subcellular location">
    <subcellularLocation>
        <location evidence="8">Cytoplasm</location>
    </subcellularLocation>
</comment>
<keyword evidence="11" id="KW-1185">Reference proteome</keyword>
<evidence type="ECO:0000256" key="3">
    <source>
        <dbReference type="ARBA" id="ARBA00022723"/>
    </source>
</evidence>
<keyword evidence="5 8" id="KW-0460">Magnesium</keyword>
<dbReference type="HAMAP" id="MF_00101">
    <property type="entry name" value="AcpS"/>
    <property type="match status" value="1"/>
</dbReference>
<evidence type="ECO:0000256" key="7">
    <source>
        <dbReference type="ARBA" id="ARBA00023160"/>
    </source>
</evidence>
<dbReference type="GO" id="GO:0008897">
    <property type="term" value="F:holo-[acyl-carrier-protein] synthase activity"/>
    <property type="evidence" value="ECO:0007669"/>
    <property type="project" value="UniProtKB-UniRule"/>
</dbReference>
<keyword evidence="4 8" id="KW-0276">Fatty acid metabolism</keyword>
<dbReference type="InterPro" id="IPR008278">
    <property type="entry name" value="4-PPantetheinyl_Trfase_dom"/>
</dbReference>
<feature type="domain" description="4'-phosphopantetheinyl transferase" evidence="9">
    <location>
        <begin position="4"/>
        <end position="100"/>
    </location>
</feature>
<evidence type="ECO:0000256" key="2">
    <source>
        <dbReference type="ARBA" id="ARBA00022679"/>
    </source>
</evidence>